<evidence type="ECO:0000256" key="1">
    <source>
        <dbReference type="SAM" id="MobiDB-lite"/>
    </source>
</evidence>
<dbReference type="EMBL" id="DRUY01000205">
    <property type="protein sequence ID" value="HHI66095.1"/>
    <property type="molecule type" value="Genomic_DNA"/>
</dbReference>
<dbReference type="Pfam" id="PF19610">
    <property type="entry name" value="DUF6115"/>
    <property type="match status" value="1"/>
</dbReference>
<name>A0A7C5KHS7_9BACT</name>
<protein>
    <recommendedName>
        <fullName evidence="3">DUF2802 domain-containing protein</fullName>
    </recommendedName>
</protein>
<evidence type="ECO:0000313" key="2">
    <source>
        <dbReference type="EMBL" id="HHI66095.1"/>
    </source>
</evidence>
<feature type="region of interest" description="Disordered" evidence="1">
    <location>
        <begin position="62"/>
        <end position="99"/>
    </location>
</feature>
<proteinExistence type="predicted"/>
<gene>
    <name evidence="2" type="ORF">ENL70_06075</name>
</gene>
<reference evidence="2" key="1">
    <citation type="journal article" date="2020" name="mSystems">
        <title>Genome- and Community-Level Interaction Insights into Carbon Utilization and Element Cycling Functions of Hydrothermarchaeota in Hydrothermal Sediment.</title>
        <authorList>
            <person name="Zhou Z."/>
            <person name="Liu Y."/>
            <person name="Xu W."/>
            <person name="Pan J."/>
            <person name="Luo Z.H."/>
            <person name="Li M."/>
        </authorList>
    </citation>
    <scope>NUCLEOTIDE SEQUENCE [LARGE SCALE GENOMIC DNA]</scope>
    <source>
        <strain evidence="2">SpSt-1019</strain>
    </source>
</reference>
<evidence type="ECO:0008006" key="3">
    <source>
        <dbReference type="Google" id="ProtNLM"/>
    </source>
</evidence>
<sequence length="145" mass="16792">MIILLFQIIVLGISIFFLYSREMKLRDIYSKLPSESEILELESEMREILYELKDSLRKVKSSEADKSKVKAHEIKEDDNGQEDLVNSDVDSKNNQPKSLEQNGVYDSVIELFYKGLSEVEISKKLNLPRGKVDLILSLEKLKKRL</sequence>
<accession>A0A7C5KHS7</accession>
<dbReference type="AlphaFoldDB" id="A0A7C5KHS7"/>
<feature type="compositionally biased region" description="Basic and acidic residues" evidence="1">
    <location>
        <begin position="62"/>
        <end position="78"/>
    </location>
</feature>
<comment type="caution">
    <text evidence="2">The sequence shown here is derived from an EMBL/GenBank/DDBJ whole genome shotgun (WGS) entry which is preliminary data.</text>
</comment>
<organism evidence="2">
    <name type="scientific">Thermodesulfobium narugense</name>
    <dbReference type="NCBI Taxonomy" id="184064"/>
    <lineage>
        <taxon>Bacteria</taxon>
        <taxon>Pseudomonadati</taxon>
        <taxon>Thermodesulfobiota</taxon>
        <taxon>Thermodesulfobiia</taxon>
        <taxon>Thermodesulfobiales</taxon>
        <taxon>Thermodesulfobiaceae</taxon>
        <taxon>Thermodesulfobium</taxon>
    </lineage>
</organism>
<dbReference type="InterPro" id="IPR046118">
    <property type="entry name" value="DUF6115"/>
</dbReference>